<comment type="catalytic activity">
    <reaction evidence="3">
        <text>3',5'-cyclic UMP + H2O = UMP + H(+)</text>
        <dbReference type="Rhea" id="RHEA:70575"/>
        <dbReference type="ChEBI" id="CHEBI:15377"/>
        <dbReference type="ChEBI" id="CHEBI:15378"/>
        <dbReference type="ChEBI" id="CHEBI:57865"/>
        <dbReference type="ChEBI" id="CHEBI:184387"/>
    </reaction>
    <physiologicalReaction direction="left-to-right" evidence="3">
        <dbReference type="Rhea" id="RHEA:70576"/>
    </physiologicalReaction>
</comment>
<dbReference type="GO" id="GO:0016829">
    <property type="term" value="F:lyase activity"/>
    <property type="evidence" value="ECO:0007669"/>
    <property type="project" value="UniProtKB-KW"/>
</dbReference>
<dbReference type="InterPro" id="IPR001279">
    <property type="entry name" value="Metallo-B-lactamas"/>
</dbReference>
<dbReference type="RefSeq" id="WP_161406803.1">
    <property type="nucleotide sequence ID" value="NZ_WTUZ01000014.1"/>
</dbReference>
<evidence type="ECO:0000256" key="3">
    <source>
        <dbReference type="ARBA" id="ARBA00048505"/>
    </source>
</evidence>
<dbReference type="SUPFAM" id="SSF56281">
    <property type="entry name" value="Metallo-hydrolase/oxidoreductase"/>
    <property type="match status" value="1"/>
</dbReference>
<accession>A0A6L8UWY5</accession>
<keyword evidence="5" id="KW-0456">Lyase</keyword>
<reference evidence="5 6" key="1">
    <citation type="submission" date="2019-12" db="EMBL/GenBank/DDBJ databases">
        <title>Paenibacillus sp. nov. sp. isolated from soil.</title>
        <authorList>
            <person name="Kim J."/>
            <person name="Jeong S.E."/>
            <person name="Jung H.S."/>
            <person name="Jeon C.O."/>
        </authorList>
    </citation>
    <scope>NUCLEOTIDE SEQUENCE [LARGE SCALE GENOMIC DNA]</scope>
    <source>
        <strain evidence="5 6">5J-6</strain>
    </source>
</reference>
<evidence type="ECO:0000256" key="1">
    <source>
        <dbReference type="ARBA" id="ARBA00034221"/>
    </source>
</evidence>
<dbReference type="EMBL" id="WTUZ01000014">
    <property type="protein sequence ID" value="MZQ82605.1"/>
    <property type="molecule type" value="Genomic_DNA"/>
</dbReference>
<proteinExistence type="predicted"/>
<dbReference type="Gene3D" id="3.60.15.10">
    <property type="entry name" value="Ribonuclease Z/Hydroxyacylglutathione hydrolase-like"/>
    <property type="match status" value="1"/>
</dbReference>
<feature type="domain" description="Metallo-beta-lactamase" evidence="4">
    <location>
        <begin position="66"/>
        <end position="217"/>
    </location>
</feature>
<name>A0A6L8UWY5_9BACL</name>
<dbReference type="InterPro" id="IPR036866">
    <property type="entry name" value="RibonucZ/Hydroxyglut_hydro"/>
</dbReference>
<dbReference type="AlphaFoldDB" id="A0A6L8UWY5"/>
<evidence type="ECO:0000256" key="2">
    <source>
        <dbReference type="ARBA" id="ARBA00034301"/>
    </source>
</evidence>
<comment type="caution">
    <text evidence="5">The sequence shown here is derived from an EMBL/GenBank/DDBJ whole genome shotgun (WGS) entry which is preliminary data.</text>
</comment>
<comment type="catalytic activity">
    <reaction evidence="1">
        <text>3',5'-cyclic CMP + H2O = CMP + H(+)</text>
        <dbReference type="Rhea" id="RHEA:72675"/>
        <dbReference type="ChEBI" id="CHEBI:15377"/>
        <dbReference type="ChEBI" id="CHEBI:15378"/>
        <dbReference type="ChEBI" id="CHEBI:58003"/>
        <dbReference type="ChEBI" id="CHEBI:60377"/>
    </reaction>
    <physiologicalReaction direction="left-to-right" evidence="1">
        <dbReference type="Rhea" id="RHEA:72676"/>
    </physiologicalReaction>
</comment>
<sequence length="269" mass="30439">MKVHFLGTAAFEGIPSLFCQCLTCKQARERGGKNRRSRTSVMFDHDLKVDFPPDTLMHSFQYGLDMNSVKDLLITHSHSDHLYAEDMAIRAKGYAQSGEEAMHVYGHDLPFRLIFQALNGLEHNYKFHRVIPFQPVQTQTATIVPLLADHDSLETCLLYAIEKNGKTVLYGNDSGWFPDETWAWLKDKQFDLVILECTTGRVGHRNNHMNVDAVLETKTWMDEVGALKPGAKVFVTHFSHNAGLLHEDLVDIFGPHGIEVAYDGLIVEL</sequence>
<protein>
    <submittedName>
        <fullName evidence="5">Carbon-phosphorus lyase</fullName>
    </submittedName>
</protein>
<dbReference type="Pfam" id="PF12706">
    <property type="entry name" value="Lactamase_B_2"/>
    <property type="match status" value="1"/>
</dbReference>
<evidence type="ECO:0000259" key="4">
    <source>
        <dbReference type="Pfam" id="PF12706"/>
    </source>
</evidence>
<organism evidence="5 6">
    <name type="scientific">Paenibacillus silvestris</name>
    <dbReference type="NCBI Taxonomy" id="2606219"/>
    <lineage>
        <taxon>Bacteria</taxon>
        <taxon>Bacillati</taxon>
        <taxon>Bacillota</taxon>
        <taxon>Bacilli</taxon>
        <taxon>Bacillales</taxon>
        <taxon>Paenibacillaceae</taxon>
        <taxon>Paenibacillus</taxon>
    </lineage>
</organism>
<dbReference type="PANTHER" id="PTHR42663:SF6">
    <property type="entry name" value="HYDROLASE C777.06C-RELATED"/>
    <property type="match status" value="1"/>
</dbReference>
<evidence type="ECO:0000313" key="6">
    <source>
        <dbReference type="Proteomes" id="UP000481087"/>
    </source>
</evidence>
<dbReference type="Proteomes" id="UP000481087">
    <property type="component" value="Unassembled WGS sequence"/>
</dbReference>
<gene>
    <name evidence="5" type="ORF">GQF01_10830</name>
</gene>
<keyword evidence="6" id="KW-1185">Reference proteome</keyword>
<evidence type="ECO:0000313" key="5">
    <source>
        <dbReference type="EMBL" id="MZQ82605.1"/>
    </source>
</evidence>
<comment type="function">
    <text evidence="2">Counteracts the endogenous Pycsar antiviral defense system. Phosphodiesterase that enables metal-dependent hydrolysis of host cyclic nucleotide Pycsar defense signals such as cCMP and cUMP.</text>
</comment>
<dbReference type="PANTHER" id="PTHR42663">
    <property type="entry name" value="HYDROLASE C777.06C-RELATED-RELATED"/>
    <property type="match status" value="1"/>
</dbReference>